<keyword evidence="1" id="KW-0732">Signal</keyword>
<reference evidence="2" key="1">
    <citation type="submission" date="2023-06" db="EMBL/GenBank/DDBJ databases">
        <title>Genomic analysis of the entomopathogenic nematode Steinernema hermaphroditum.</title>
        <authorList>
            <person name="Schwarz E.M."/>
            <person name="Heppert J.K."/>
            <person name="Baniya A."/>
            <person name="Schwartz H.T."/>
            <person name="Tan C.-H."/>
            <person name="Antoshechkin I."/>
            <person name="Sternberg P.W."/>
            <person name="Goodrich-Blair H."/>
            <person name="Dillman A.R."/>
        </authorList>
    </citation>
    <scope>NUCLEOTIDE SEQUENCE</scope>
    <source>
        <strain evidence="2">PS9179</strain>
        <tissue evidence="2">Whole animal</tissue>
    </source>
</reference>
<feature type="signal peptide" evidence="1">
    <location>
        <begin position="1"/>
        <end position="19"/>
    </location>
</feature>
<sequence length="225" mass="25565">MTPPMQSLFCLFAFAFTVGNSLSPHNATEVPSPRGLTANVVIEEEGLEESLPRIYITIRTSSCAYAGTGSSYRIHVGTLNTRVQRLIHVTKPMQISAKSRDSTEEHVFELNSADVYYAKKCSNSKQAKFVGLCWPKANIIFIERERLTQYLPNVDAWKPLEIDVTVKYWNPHTHKEDVNRYVHRFNPSCSANWLDKDGMYRMGPNGVFVYMGDGEKLINLGEAYY</sequence>
<name>A0AA39I8Q9_9BILA</name>
<dbReference type="AlphaFoldDB" id="A0AA39I8Q9"/>
<dbReference type="Proteomes" id="UP001175271">
    <property type="component" value="Unassembled WGS sequence"/>
</dbReference>
<evidence type="ECO:0000313" key="2">
    <source>
        <dbReference type="EMBL" id="KAK0419901.1"/>
    </source>
</evidence>
<evidence type="ECO:0000256" key="1">
    <source>
        <dbReference type="SAM" id="SignalP"/>
    </source>
</evidence>
<accession>A0AA39I8Q9</accession>
<comment type="caution">
    <text evidence="2">The sequence shown here is derived from an EMBL/GenBank/DDBJ whole genome shotgun (WGS) entry which is preliminary data.</text>
</comment>
<feature type="chain" id="PRO_5041280316" evidence="1">
    <location>
        <begin position="20"/>
        <end position="225"/>
    </location>
</feature>
<dbReference type="EMBL" id="JAUCMV010000002">
    <property type="protein sequence ID" value="KAK0419901.1"/>
    <property type="molecule type" value="Genomic_DNA"/>
</dbReference>
<evidence type="ECO:0000313" key="3">
    <source>
        <dbReference type="Proteomes" id="UP001175271"/>
    </source>
</evidence>
<protein>
    <submittedName>
        <fullName evidence="2">Uncharacterized protein</fullName>
    </submittedName>
</protein>
<proteinExistence type="predicted"/>
<gene>
    <name evidence="2" type="ORF">QR680_014395</name>
</gene>
<organism evidence="2 3">
    <name type="scientific">Steinernema hermaphroditum</name>
    <dbReference type="NCBI Taxonomy" id="289476"/>
    <lineage>
        <taxon>Eukaryota</taxon>
        <taxon>Metazoa</taxon>
        <taxon>Ecdysozoa</taxon>
        <taxon>Nematoda</taxon>
        <taxon>Chromadorea</taxon>
        <taxon>Rhabditida</taxon>
        <taxon>Tylenchina</taxon>
        <taxon>Panagrolaimomorpha</taxon>
        <taxon>Strongyloidoidea</taxon>
        <taxon>Steinernematidae</taxon>
        <taxon>Steinernema</taxon>
    </lineage>
</organism>
<keyword evidence="3" id="KW-1185">Reference proteome</keyword>